<organism evidence="3">
    <name type="scientific">marine sediment metagenome</name>
    <dbReference type="NCBI Taxonomy" id="412755"/>
    <lineage>
        <taxon>unclassified sequences</taxon>
        <taxon>metagenomes</taxon>
        <taxon>ecological metagenomes</taxon>
    </lineage>
</organism>
<gene>
    <name evidence="3" type="ORF">S01H4_19136</name>
</gene>
<keyword evidence="1" id="KW-0472">Membrane</keyword>
<proteinExistence type="predicted"/>
<dbReference type="EMBL" id="BART01008515">
    <property type="protein sequence ID" value="GAG54730.1"/>
    <property type="molecule type" value="Genomic_DNA"/>
</dbReference>
<dbReference type="InterPro" id="IPR020846">
    <property type="entry name" value="MFS_dom"/>
</dbReference>
<feature type="transmembrane region" description="Helical" evidence="1">
    <location>
        <begin position="198"/>
        <end position="217"/>
    </location>
</feature>
<sequence>MGNVLSNWIYLIAGESNELLGLTSAITGLAMTMTVLPSGFFADKTEKRYILRIASVVGFMGLIVALLAQSLEMIFLALLFWGLFQGLNRPSIESLFADSVESGARSEVYAWVHLVRQFGMAVGPLVNIALFLILGDTWDLDVLKRVMTVGILISMISLIILALYDDRKSLGEESDRIVEQDLNNSQNNNNNNSKYNKSLVIIIVLMTSNLIIGFGAGM</sequence>
<dbReference type="InterPro" id="IPR011701">
    <property type="entry name" value="MFS"/>
</dbReference>
<reference evidence="3" key="1">
    <citation type="journal article" date="2014" name="Front. Microbiol.">
        <title>High frequency of phylogenetically diverse reductive dehalogenase-homologous genes in deep subseafloor sedimentary metagenomes.</title>
        <authorList>
            <person name="Kawai M."/>
            <person name="Futagami T."/>
            <person name="Toyoda A."/>
            <person name="Takaki Y."/>
            <person name="Nishi S."/>
            <person name="Hori S."/>
            <person name="Arai W."/>
            <person name="Tsubouchi T."/>
            <person name="Morono Y."/>
            <person name="Uchiyama I."/>
            <person name="Ito T."/>
            <person name="Fujiyama A."/>
            <person name="Inagaki F."/>
            <person name="Takami H."/>
        </authorList>
    </citation>
    <scope>NUCLEOTIDE SEQUENCE</scope>
    <source>
        <strain evidence="3">Expedition CK06-06</strain>
    </source>
</reference>
<comment type="caution">
    <text evidence="3">The sequence shown here is derived from an EMBL/GenBank/DDBJ whole genome shotgun (WGS) entry which is preliminary data.</text>
</comment>
<feature type="transmembrane region" description="Helical" evidence="1">
    <location>
        <begin position="146"/>
        <end position="164"/>
    </location>
</feature>
<name>X0YFR8_9ZZZZ</name>
<feature type="transmembrane region" description="Helical" evidence="1">
    <location>
        <begin position="114"/>
        <end position="134"/>
    </location>
</feature>
<keyword evidence="1" id="KW-1133">Transmembrane helix</keyword>
<dbReference type="SUPFAM" id="SSF103473">
    <property type="entry name" value="MFS general substrate transporter"/>
    <property type="match status" value="1"/>
</dbReference>
<dbReference type="Pfam" id="PF07690">
    <property type="entry name" value="MFS_1"/>
    <property type="match status" value="1"/>
</dbReference>
<evidence type="ECO:0000256" key="1">
    <source>
        <dbReference type="SAM" id="Phobius"/>
    </source>
</evidence>
<keyword evidence="1" id="KW-0812">Transmembrane</keyword>
<feature type="non-terminal residue" evidence="3">
    <location>
        <position position="218"/>
    </location>
</feature>
<evidence type="ECO:0000259" key="2">
    <source>
        <dbReference type="PROSITE" id="PS50850"/>
    </source>
</evidence>
<dbReference type="PANTHER" id="PTHR23525">
    <property type="entry name" value="TRANSPORTER, PUTATIVE-RELATED"/>
    <property type="match status" value="1"/>
</dbReference>
<dbReference type="GO" id="GO:0022857">
    <property type="term" value="F:transmembrane transporter activity"/>
    <property type="evidence" value="ECO:0007669"/>
    <property type="project" value="InterPro"/>
</dbReference>
<feature type="transmembrane region" description="Helical" evidence="1">
    <location>
        <begin position="53"/>
        <end position="81"/>
    </location>
</feature>
<dbReference type="AlphaFoldDB" id="X0YFR8"/>
<dbReference type="PANTHER" id="PTHR23525:SF1">
    <property type="entry name" value="NODULIN-LIKE DOMAIN-CONTAINING PROTEIN"/>
    <property type="match status" value="1"/>
</dbReference>
<feature type="domain" description="Major facilitator superfamily (MFS) profile" evidence="2">
    <location>
        <begin position="1"/>
        <end position="218"/>
    </location>
</feature>
<dbReference type="Gene3D" id="1.20.1250.20">
    <property type="entry name" value="MFS general substrate transporter like domains"/>
    <property type="match status" value="1"/>
</dbReference>
<dbReference type="PROSITE" id="PS50850">
    <property type="entry name" value="MFS"/>
    <property type="match status" value="1"/>
</dbReference>
<dbReference type="InterPro" id="IPR036259">
    <property type="entry name" value="MFS_trans_sf"/>
</dbReference>
<accession>X0YFR8</accession>
<feature type="transmembrane region" description="Helical" evidence="1">
    <location>
        <begin position="20"/>
        <end position="41"/>
    </location>
</feature>
<evidence type="ECO:0000313" key="3">
    <source>
        <dbReference type="EMBL" id="GAG54730.1"/>
    </source>
</evidence>
<protein>
    <recommendedName>
        <fullName evidence="2">Major facilitator superfamily (MFS) profile domain-containing protein</fullName>
    </recommendedName>
</protein>